<dbReference type="EC" id="3.2.1.17" evidence="3"/>
<comment type="similarity">
    <text evidence="2">Belongs to the glycosyl hydrolase 23 family.</text>
</comment>
<evidence type="ECO:0000313" key="12">
    <source>
        <dbReference type="Proteomes" id="UP001274896"/>
    </source>
</evidence>
<organism evidence="11 12">
    <name type="scientific">Hemibagrus guttatus</name>
    <dbReference type="NCBI Taxonomy" id="175788"/>
    <lineage>
        <taxon>Eukaryota</taxon>
        <taxon>Metazoa</taxon>
        <taxon>Chordata</taxon>
        <taxon>Craniata</taxon>
        <taxon>Vertebrata</taxon>
        <taxon>Euteleostomi</taxon>
        <taxon>Actinopterygii</taxon>
        <taxon>Neopterygii</taxon>
        <taxon>Teleostei</taxon>
        <taxon>Ostariophysi</taxon>
        <taxon>Siluriformes</taxon>
        <taxon>Bagridae</taxon>
        <taxon>Hemibagrus</taxon>
    </lineage>
</organism>
<proteinExistence type="inferred from homology"/>
<dbReference type="InterPro" id="IPR002152">
    <property type="entry name" value="Glyco_hydro_23"/>
</dbReference>
<reference evidence="11" key="1">
    <citation type="submission" date="2023-06" db="EMBL/GenBank/DDBJ databases">
        <title>Male Hemibagrus guttatus genome.</title>
        <authorList>
            <person name="Bian C."/>
        </authorList>
    </citation>
    <scope>NUCLEOTIDE SEQUENCE</scope>
    <source>
        <strain evidence="11">Male_cb2023</strain>
        <tissue evidence="11">Muscle</tissue>
    </source>
</reference>
<dbReference type="EMBL" id="JAUCMX010000009">
    <property type="protein sequence ID" value="KAK3535424.1"/>
    <property type="molecule type" value="Genomic_DNA"/>
</dbReference>
<dbReference type="CDD" id="cd01021">
    <property type="entry name" value="GEWL"/>
    <property type="match status" value="1"/>
</dbReference>
<accession>A0AAE0V1M3</accession>
<evidence type="ECO:0000256" key="5">
    <source>
        <dbReference type="ARBA" id="ARBA00022529"/>
    </source>
</evidence>
<dbReference type="GO" id="GO:0005576">
    <property type="term" value="C:extracellular region"/>
    <property type="evidence" value="ECO:0007669"/>
    <property type="project" value="TreeGrafter"/>
</dbReference>
<evidence type="ECO:0000256" key="4">
    <source>
        <dbReference type="ARBA" id="ARBA00016485"/>
    </source>
</evidence>
<dbReference type="PRINTS" id="PR00749">
    <property type="entry name" value="LYSOZYMEG"/>
</dbReference>
<evidence type="ECO:0000256" key="8">
    <source>
        <dbReference type="ARBA" id="ARBA00023295"/>
    </source>
</evidence>
<protein>
    <recommendedName>
        <fullName evidence="4">Lysozyme g</fullName>
        <ecNumber evidence="3">3.2.1.17</ecNumber>
    </recommendedName>
    <alternativeName>
        <fullName evidence="9">1,4-beta-N-acetylmuramidase</fullName>
    </alternativeName>
</protein>
<evidence type="ECO:0000313" key="11">
    <source>
        <dbReference type="EMBL" id="KAK3535424.1"/>
    </source>
</evidence>
<keyword evidence="12" id="KW-1185">Reference proteome</keyword>
<dbReference type="AlphaFoldDB" id="A0AAE0V1M3"/>
<dbReference type="GO" id="GO:0031640">
    <property type="term" value="P:killing of cells of another organism"/>
    <property type="evidence" value="ECO:0007669"/>
    <property type="project" value="UniProtKB-KW"/>
</dbReference>
<evidence type="ECO:0000256" key="3">
    <source>
        <dbReference type="ARBA" id="ARBA00012732"/>
    </source>
</evidence>
<gene>
    <name evidence="11" type="ORF">QTP70_016789</name>
</gene>
<keyword evidence="8" id="KW-0326">Glycosidase</keyword>
<dbReference type="SUPFAM" id="SSF53955">
    <property type="entry name" value="Lysozyme-like"/>
    <property type="match status" value="1"/>
</dbReference>
<dbReference type="GO" id="GO:0003796">
    <property type="term" value="F:lysozyme activity"/>
    <property type="evidence" value="ECO:0007669"/>
    <property type="project" value="UniProtKB-EC"/>
</dbReference>
<dbReference type="GO" id="GO:0009253">
    <property type="term" value="P:peptidoglycan catabolic process"/>
    <property type="evidence" value="ECO:0007669"/>
    <property type="project" value="InterPro"/>
</dbReference>
<dbReference type="InterPro" id="IPR023346">
    <property type="entry name" value="Lysozyme-like_dom_sf"/>
</dbReference>
<name>A0AAE0V1M3_9TELE</name>
<dbReference type="Proteomes" id="UP001274896">
    <property type="component" value="Unassembled WGS sequence"/>
</dbReference>
<evidence type="ECO:0000256" key="6">
    <source>
        <dbReference type="ARBA" id="ARBA00022638"/>
    </source>
</evidence>
<evidence type="ECO:0000256" key="1">
    <source>
        <dbReference type="ARBA" id="ARBA00000632"/>
    </source>
</evidence>
<dbReference type="PANTHER" id="PTHR31698">
    <property type="entry name" value="LYSOZYME G FAMILY MEMBER"/>
    <property type="match status" value="1"/>
</dbReference>
<sequence>MACTFGDITKISTTGASEETARQDKLTLKGVEASHKMAETDLKRIDQYKTIIQKVGRAKNMDPAVIAGIISRETRGGLYLTKEGNQINGNGFGLMQVDTFKKKGAWNSEEHITQGTEILISYIKQIQKDFPTWPKEHQFKGGIAAYNFGPGNVRTYERMDIGTRGDDYSSDVVARAQFFKRKAGKMGKRKDLSEFDKGQIMMATPLDQSISKTAALVGCSRSAVDAIRITPESCGLAYFDTMATFYSCLRGKNRDCGIMASGSADAPAAPESSDASEECAAGKKKSRFQTFKNFFAKKKKKEATGPVAESEVQLKSSQSIEDVNVPEPASIHTDKDSDSR</sequence>
<feature type="region of interest" description="Disordered" evidence="10">
    <location>
        <begin position="298"/>
        <end position="340"/>
    </location>
</feature>
<keyword evidence="5" id="KW-0929">Antimicrobial</keyword>
<dbReference type="GO" id="GO:0050830">
    <property type="term" value="P:defense response to Gram-positive bacterium"/>
    <property type="evidence" value="ECO:0007669"/>
    <property type="project" value="TreeGrafter"/>
</dbReference>
<keyword evidence="7" id="KW-0378">Hydrolase</keyword>
<comment type="caution">
    <text evidence="11">The sequence shown here is derived from an EMBL/GenBank/DDBJ whole genome shotgun (WGS) entry which is preliminary data.</text>
</comment>
<feature type="region of interest" description="Disordered" evidence="10">
    <location>
        <begin position="262"/>
        <end position="285"/>
    </location>
</feature>
<evidence type="ECO:0000256" key="2">
    <source>
        <dbReference type="ARBA" id="ARBA00008902"/>
    </source>
</evidence>
<evidence type="ECO:0000256" key="9">
    <source>
        <dbReference type="ARBA" id="ARBA00031262"/>
    </source>
</evidence>
<dbReference type="Gene3D" id="1.10.530.10">
    <property type="match status" value="1"/>
</dbReference>
<evidence type="ECO:0000256" key="10">
    <source>
        <dbReference type="SAM" id="MobiDB-lite"/>
    </source>
</evidence>
<dbReference type="FunFam" id="1.10.530.10:FF:000026">
    <property type="entry name" value="Lysozyme g"/>
    <property type="match status" value="1"/>
</dbReference>
<evidence type="ECO:0000256" key="7">
    <source>
        <dbReference type="ARBA" id="ARBA00022801"/>
    </source>
</evidence>
<dbReference type="PANTHER" id="PTHR31698:SF8">
    <property type="entry name" value="LYSOZYME G-RELATED"/>
    <property type="match status" value="1"/>
</dbReference>
<feature type="compositionally biased region" description="Low complexity" evidence="10">
    <location>
        <begin position="262"/>
        <end position="273"/>
    </location>
</feature>
<comment type="catalytic activity">
    <reaction evidence="1">
        <text>Hydrolysis of (1-&gt;4)-beta-linkages between N-acetylmuramic acid and N-acetyl-D-glucosamine residues in a peptidoglycan and between N-acetyl-D-glucosamine residues in chitodextrins.</text>
        <dbReference type="EC" id="3.2.1.17"/>
    </reaction>
</comment>
<keyword evidence="6" id="KW-0081">Bacteriolytic enzyme</keyword>